<comment type="subcellular location">
    <subcellularLocation>
        <location evidence="1 5">Nucleus</location>
        <location evidence="1 5">Nucleolus</location>
    </subcellularLocation>
</comment>
<feature type="region of interest" description="Disordered" evidence="6">
    <location>
        <begin position="408"/>
        <end position="468"/>
    </location>
</feature>
<evidence type="ECO:0000256" key="1">
    <source>
        <dbReference type="ARBA" id="ARBA00004604"/>
    </source>
</evidence>
<evidence type="ECO:0000256" key="6">
    <source>
        <dbReference type="SAM" id="MobiDB-lite"/>
    </source>
</evidence>
<keyword evidence="4 5" id="KW-0539">Nucleus</keyword>
<dbReference type="Gene3D" id="1.10.1580.10">
    <property type="match status" value="1"/>
</dbReference>
<dbReference type="InterPro" id="IPR027417">
    <property type="entry name" value="P-loop_NTPase"/>
</dbReference>
<evidence type="ECO:0000256" key="3">
    <source>
        <dbReference type="ARBA" id="ARBA00023134"/>
    </source>
</evidence>
<comment type="function">
    <text evidence="5">GTPase that associates with pre-60S ribosomal subunits in the nucleolus and is required for their nuclear export and maturation.</text>
</comment>
<reference evidence="10" key="1">
    <citation type="submission" date="2025-08" db="UniProtKB">
        <authorList>
            <consortium name="RefSeq"/>
        </authorList>
    </citation>
    <scope>IDENTIFICATION</scope>
    <source>
        <tissue evidence="10">Spleen</tissue>
    </source>
</reference>
<dbReference type="GeneID" id="101332081"/>
<gene>
    <name evidence="10" type="primary">GNL2</name>
</gene>
<keyword evidence="2 5" id="KW-0547">Nucleotide-binding</keyword>
<dbReference type="InterPro" id="IPR006073">
    <property type="entry name" value="GTP-bd"/>
</dbReference>
<proteinExistence type="inferred from homology"/>
<evidence type="ECO:0000259" key="8">
    <source>
        <dbReference type="Pfam" id="PF08153"/>
    </source>
</evidence>
<feature type="compositionally biased region" description="Basic residues" evidence="6">
    <location>
        <begin position="692"/>
        <end position="702"/>
    </location>
</feature>
<dbReference type="SUPFAM" id="SSF52540">
    <property type="entry name" value="P-loop containing nucleoside triphosphate hydrolases"/>
    <property type="match status" value="1"/>
</dbReference>
<dbReference type="CTD" id="29889"/>
<feature type="compositionally biased region" description="Acidic residues" evidence="6">
    <location>
        <begin position="507"/>
        <end position="530"/>
    </location>
</feature>
<dbReference type="InterPro" id="IPR050755">
    <property type="entry name" value="TRAFAC_YlqF/YawG_RiboMat"/>
</dbReference>
<name>A0A2U4BKG4_TURTR</name>
<feature type="region of interest" description="Disordered" evidence="6">
    <location>
        <begin position="1"/>
        <end position="33"/>
    </location>
</feature>
<feature type="compositionally biased region" description="Basic and acidic residues" evidence="6">
    <location>
        <begin position="586"/>
        <end position="595"/>
    </location>
</feature>
<dbReference type="PRINTS" id="PR00326">
    <property type="entry name" value="GTP1OBG"/>
</dbReference>
<evidence type="ECO:0000256" key="4">
    <source>
        <dbReference type="ARBA" id="ARBA00023242"/>
    </source>
</evidence>
<organism evidence="9 10">
    <name type="scientific">Tursiops truncatus</name>
    <name type="common">Atlantic bottle-nosed dolphin</name>
    <name type="synonym">Delphinus truncatus</name>
    <dbReference type="NCBI Taxonomy" id="9739"/>
    <lineage>
        <taxon>Eukaryota</taxon>
        <taxon>Metazoa</taxon>
        <taxon>Chordata</taxon>
        <taxon>Craniata</taxon>
        <taxon>Vertebrata</taxon>
        <taxon>Euteleostomi</taxon>
        <taxon>Mammalia</taxon>
        <taxon>Eutheria</taxon>
        <taxon>Laurasiatheria</taxon>
        <taxon>Artiodactyla</taxon>
        <taxon>Whippomorpha</taxon>
        <taxon>Cetacea</taxon>
        <taxon>Odontoceti</taxon>
        <taxon>Delphinidae</taxon>
        <taxon>Tursiops</taxon>
    </lineage>
</organism>
<dbReference type="Proteomes" id="UP000245320">
    <property type="component" value="Chromosome 1"/>
</dbReference>
<dbReference type="GO" id="GO:0005730">
    <property type="term" value="C:nucleolus"/>
    <property type="evidence" value="ECO:0007669"/>
    <property type="project" value="UniProtKB-SubCell"/>
</dbReference>
<dbReference type="RefSeq" id="XP_019793661.1">
    <property type="nucleotide sequence ID" value="XM_019938102.2"/>
</dbReference>
<dbReference type="AlphaFoldDB" id="A0A2U4BKG4"/>
<dbReference type="GO" id="GO:0005525">
    <property type="term" value="F:GTP binding"/>
    <property type="evidence" value="ECO:0007669"/>
    <property type="project" value="UniProtKB-KW"/>
</dbReference>
<feature type="domain" description="Nucleolar GTP-binding protein 2 N-terminal" evidence="8">
    <location>
        <begin position="43"/>
        <end position="174"/>
    </location>
</feature>
<dbReference type="PANTHER" id="PTHR11089:SF9">
    <property type="entry name" value="NUCLEOLAR GTP-BINDING PROTEIN 2"/>
    <property type="match status" value="1"/>
</dbReference>
<dbReference type="InterPro" id="IPR023179">
    <property type="entry name" value="GTP-bd_ortho_bundle_sf"/>
</dbReference>
<dbReference type="OrthoDB" id="444945at2759"/>
<dbReference type="InterPro" id="IPR012971">
    <property type="entry name" value="NOG2_N_dom"/>
</dbReference>
<evidence type="ECO:0000256" key="5">
    <source>
        <dbReference type="RuleBase" id="RU364023"/>
    </source>
</evidence>
<feature type="compositionally biased region" description="Polar residues" evidence="6">
    <location>
        <begin position="10"/>
        <end position="21"/>
    </location>
</feature>
<keyword evidence="9" id="KW-1185">Reference proteome</keyword>
<evidence type="ECO:0000313" key="10">
    <source>
        <dbReference type="RefSeq" id="XP_019793661.1"/>
    </source>
</evidence>
<feature type="region of interest" description="Disordered" evidence="6">
    <location>
        <begin position="581"/>
        <end position="702"/>
    </location>
</feature>
<keyword evidence="3 5" id="KW-0342">GTP-binding</keyword>
<dbReference type="PANTHER" id="PTHR11089">
    <property type="entry name" value="GTP-BINDING PROTEIN-RELATED"/>
    <property type="match status" value="1"/>
</dbReference>
<dbReference type="FunFam" id="1.10.1580.10:FF:000001">
    <property type="entry name" value="Nucleolar GTP-binding protein 2"/>
    <property type="match status" value="1"/>
</dbReference>
<feature type="region of interest" description="Disordered" evidence="6">
    <location>
        <begin position="507"/>
        <end position="545"/>
    </location>
</feature>
<dbReference type="Gene3D" id="3.40.50.300">
    <property type="entry name" value="P-loop containing nucleotide triphosphate hydrolases"/>
    <property type="match status" value="1"/>
</dbReference>
<protein>
    <recommendedName>
        <fullName evidence="5">Nucleolar GTP-binding protein 2</fullName>
    </recommendedName>
</protein>
<sequence>MVKPKYKGRSTINPSKASTNPDRVEGAGGQNMRDRATIRRLNMYRQKERRNSRGKVIKPLQYQSTVASGTVARVEPNIKWFGNTRVIKQSSLQKFQEEMDTVLKDPYKVVMKQSKLPMSLLHDRIRPHNSKVHILDTESFETTFGPKAQRKRPNLFASDMQSLIENAEVSTESYDQGKDRDLVAEDTGVRNEAQEEIYKKGQSKRIWGELYKKRWVAILSQDYPTLAFHASLTNSFGKGAFIQLLRQFGKLHTDKKQISVGFIGYPNVGKSSVINTLRSKKVCNVAPIAGETKVWQYITLMRRIFLIDCPGVVYPSEDSETDIVLKGVVQVEKIKTPEDHIGAVLERAKPEYISKTYKIDSWENAEDFLEKLAFRTGKLLKGGEPDLRTVGKMVLNDWQRGRIPFFVKPPNAEPPVAPQLPSSSSLEVATETAQNSPEEGVTDTVGEESESITEKEKEEPGHGGADSEMQRIVARVRQNFGKINVVPQFSGDDLVPLEMSDIDEELESLSAEREEEEEEEQEYQGDEEEESYAKSQEEHAGSNTKAVIQALDEKIAKYQRFLNKAKAKKFSAVRISKGLSQVVFAKSEEQRRTAEEDVEDTAPTRKGKKRKAQREEEPAADGEAPTRKGKKRKAQREEEQSNKARRTLTSKERRREARQQRSRKVGVRYYETHNVKNRNRNKKKTSDSEGQKHRHKKLKHKQ</sequence>
<dbReference type="Pfam" id="PF01926">
    <property type="entry name" value="MMR_HSR1"/>
    <property type="match status" value="1"/>
</dbReference>
<comment type="similarity">
    <text evidence="5">Belongs to the TRAFAC class YlqF/YawG GTPase family. NOG2 subfamily.</text>
</comment>
<dbReference type="Pfam" id="PF08153">
    <property type="entry name" value="NGP1NT"/>
    <property type="match status" value="1"/>
</dbReference>
<feature type="compositionally biased region" description="Basic and acidic residues" evidence="6">
    <location>
        <begin position="649"/>
        <end position="659"/>
    </location>
</feature>
<feature type="compositionally biased region" description="Polar residues" evidence="6">
    <location>
        <begin position="420"/>
        <end position="437"/>
    </location>
</feature>
<evidence type="ECO:0000313" key="9">
    <source>
        <dbReference type="Proteomes" id="UP000245320"/>
    </source>
</evidence>
<evidence type="ECO:0000259" key="7">
    <source>
        <dbReference type="Pfam" id="PF01926"/>
    </source>
</evidence>
<feature type="compositionally biased region" description="Basic and acidic residues" evidence="6">
    <location>
        <begin position="452"/>
        <end position="461"/>
    </location>
</feature>
<feature type="compositionally biased region" description="Basic and acidic residues" evidence="6">
    <location>
        <begin position="531"/>
        <end position="540"/>
    </location>
</feature>
<evidence type="ECO:0000256" key="2">
    <source>
        <dbReference type="ARBA" id="ARBA00022741"/>
    </source>
</evidence>
<accession>A0A2U4BKG4</accession>
<feature type="domain" description="G" evidence="7">
    <location>
        <begin position="260"/>
        <end position="330"/>
    </location>
</feature>